<sequence>MTPELIKWLLYVVPVVAVLLFVGPEALRCWKMHMHYKARKQQMDFEHRLILTVLKHVGKSDDDKTV</sequence>
<keyword evidence="1" id="KW-1133">Transmembrane helix</keyword>
<evidence type="ECO:0000313" key="2">
    <source>
        <dbReference type="EMBL" id="DAF93624.1"/>
    </source>
</evidence>
<dbReference type="EMBL" id="BK016086">
    <property type="protein sequence ID" value="DAF93624.1"/>
    <property type="molecule type" value="Genomic_DNA"/>
</dbReference>
<keyword evidence="1" id="KW-0472">Membrane</keyword>
<evidence type="ECO:0000256" key="1">
    <source>
        <dbReference type="SAM" id="Phobius"/>
    </source>
</evidence>
<organism evidence="2">
    <name type="scientific">Myoviridae sp. ctshb19</name>
    <dbReference type="NCBI Taxonomy" id="2825194"/>
    <lineage>
        <taxon>Viruses</taxon>
        <taxon>Duplodnaviria</taxon>
        <taxon>Heunggongvirae</taxon>
        <taxon>Uroviricota</taxon>
        <taxon>Caudoviricetes</taxon>
    </lineage>
</organism>
<feature type="transmembrane region" description="Helical" evidence="1">
    <location>
        <begin position="6"/>
        <end position="27"/>
    </location>
</feature>
<proteinExistence type="predicted"/>
<protein>
    <submittedName>
        <fullName evidence="2">Uncharacterized protein</fullName>
    </submittedName>
</protein>
<name>A0A8S5UGM3_9CAUD</name>
<keyword evidence="1" id="KW-0812">Transmembrane</keyword>
<reference evidence="2" key="1">
    <citation type="journal article" date="2021" name="Proc. Natl. Acad. Sci. U.S.A.">
        <title>A Catalog of Tens of Thousands of Viruses from Human Metagenomes Reveals Hidden Associations with Chronic Diseases.</title>
        <authorList>
            <person name="Tisza M.J."/>
            <person name="Buck C.B."/>
        </authorList>
    </citation>
    <scope>NUCLEOTIDE SEQUENCE</scope>
    <source>
        <strain evidence="2">Ctshb19</strain>
    </source>
</reference>
<accession>A0A8S5UGM3</accession>